<dbReference type="InterPro" id="IPR050879">
    <property type="entry name" value="Acyltransferase_3"/>
</dbReference>
<feature type="transmembrane region" description="Helical" evidence="1">
    <location>
        <begin position="146"/>
        <end position="162"/>
    </location>
</feature>
<feature type="transmembrane region" description="Helical" evidence="1">
    <location>
        <begin position="209"/>
        <end position="227"/>
    </location>
</feature>
<feature type="transmembrane region" description="Helical" evidence="1">
    <location>
        <begin position="39"/>
        <end position="68"/>
    </location>
</feature>
<dbReference type="OrthoDB" id="290051at2"/>
<feature type="transmembrane region" description="Helical" evidence="1">
    <location>
        <begin position="272"/>
        <end position="289"/>
    </location>
</feature>
<evidence type="ECO:0000256" key="1">
    <source>
        <dbReference type="SAM" id="Phobius"/>
    </source>
</evidence>
<feature type="transmembrane region" description="Helical" evidence="1">
    <location>
        <begin position="239"/>
        <end position="260"/>
    </location>
</feature>
<feature type="transmembrane region" description="Helical" evidence="1">
    <location>
        <begin position="169"/>
        <end position="189"/>
    </location>
</feature>
<protein>
    <submittedName>
        <fullName evidence="3">Peptidoglycan/LPS O-acetylase OafA/YrhL</fullName>
    </submittedName>
</protein>
<dbReference type="PANTHER" id="PTHR23028">
    <property type="entry name" value="ACETYLTRANSFERASE"/>
    <property type="match status" value="1"/>
</dbReference>
<keyword evidence="1" id="KW-0812">Transmembrane</keyword>
<dbReference type="GO" id="GO:0016747">
    <property type="term" value="F:acyltransferase activity, transferring groups other than amino-acyl groups"/>
    <property type="evidence" value="ECO:0007669"/>
    <property type="project" value="InterPro"/>
</dbReference>
<comment type="caution">
    <text evidence="3">The sequence shown here is derived from an EMBL/GenBank/DDBJ whole genome shotgun (WGS) entry which is preliminary data.</text>
</comment>
<name>A0A4R6QFX9_9FLAO</name>
<dbReference type="GO" id="GO:0009103">
    <property type="term" value="P:lipopolysaccharide biosynthetic process"/>
    <property type="evidence" value="ECO:0007669"/>
    <property type="project" value="TreeGrafter"/>
</dbReference>
<proteinExistence type="predicted"/>
<feature type="domain" description="Acyltransferase 3" evidence="2">
    <location>
        <begin position="12"/>
        <end position="355"/>
    </location>
</feature>
<keyword evidence="4" id="KW-1185">Reference proteome</keyword>
<feature type="transmembrane region" description="Helical" evidence="1">
    <location>
        <begin position="301"/>
        <end position="320"/>
    </location>
</feature>
<dbReference type="InterPro" id="IPR002656">
    <property type="entry name" value="Acyl_transf_3_dom"/>
</dbReference>
<gene>
    <name evidence="3" type="ORF">BC748_0111</name>
</gene>
<feature type="transmembrane region" description="Helical" evidence="1">
    <location>
        <begin position="96"/>
        <end position="115"/>
    </location>
</feature>
<reference evidence="3 4" key="1">
    <citation type="submission" date="2019-03" db="EMBL/GenBank/DDBJ databases">
        <title>Genomic Encyclopedia of Archaeal and Bacterial Type Strains, Phase II (KMG-II): from individual species to whole genera.</title>
        <authorList>
            <person name="Goeker M."/>
        </authorList>
    </citation>
    <scope>NUCLEOTIDE SEQUENCE [LARGE SCALE GENOMIC DNA]</scope>
    <source>
        <strain evidence="3 4">DSM 25687</strain>
    </source>
</reference>
<sequence>MSSNPESSRIFGLDLMRASALMLVMSSHTLWIYPPNDSVFTYFFRLVGFLGVEMFFVLSGFLIGTIFYKLYIQDDFTFKEVLYFLKRRWFRTLPNYYLYLILNVIVAIIIGYSYADIWKYIFFIQNFASQMPAIYPEAWSLSVEEYTYLILPFSVYLVTIFFKPKNKKYTFLTIIISLILVFILTKWFYNITTTNISLNQWNVSLKNVVIYRIDAILYGVLISWLMINCNDFMIKYKNYFVFFALFLLFIVNIVLGYFGVSIEKNPTFWNVFYLPMSSITMSFFLPFLSQWKSTKLPFKRIIVILSLISYSFYLIHYSIVMQLMKHFIKTDYFQLYEYHLFTLSFLIISLSLSYLNYKYFEKPMMNLRDKF</sequence>
<evidence type="ECO:0000259" key="2">
    <source>
        <dbReference type="Pfam" id="PF01757"/>
    </source>
</evidence>
<evidence type="ECO:0000313" key="3">
    <source>
        <dbReference type="EMBL" id="TDP61697.1"/>
    </source>
</evidence>
<dbReference type="GO" id="GO:0016020">
    <property type="term" value="C:membrane"/>
    <property type="evidence" value="ECO:0007669"/>
    <property type="project" value="TreeGrafter"/>
</dbReference>
<feature type="transmembrane region" description="Helical" evidence="1">
    <location>
        <begin position="340"/>
        <end position="360"/>
    </location>
</feature>
<feature type="transmembrane region" description="Helical" evidence="1">
    <location>
        <begin position="12"/>
        <end position="33"/>
    </location>
</feature>
<organism evidence="3 4">
    <name type="scientific">Flavobacterium dankookense</name>
    <dbReference type="NCBI Taxonomy" id="706186"/>
    <lineage>
        <taxon>Bacteria</taxon>
        <taxon>Pseudomonadati</taxon>
        <taxon>Bacteroidota</taxon>
        <taxon>Flavobacteriia</taxon>
        <taxon>Flavobacteriales</taxon>
        <taxon>Flavobacteriaceae</taxon>
        <taxon>Flavobacterium</taxon>
    </lineage>
</organism>
<dbReference type="AlphaFoldDB" id="A0A4R6QFX9"/>
<keyword evidence="1" id="KW-1133">Transmembrane helix</keyword>
<evidence type="ECO:0000313" key="4">
    <source>
        <dbReference type="Proteomes" id="UP000295260"/>
    </source>
</evidence>
<dbReference type="RefSeq" id="WP_133531507.1">
    <property type="nucleotide sequence ID" value="NZ_SNXR01000002.1"/>
</dbReference>
<dbReference type="EMBL" id="SNXR01000002">
    <property type="protein sequence ID" value="TDP61697.1"/>
    <property type="molecule type" value="Genomic_DNA"/>
</dbReference>
<accession>A0A4R6QFX9</accession>
<dbReference type="PANTHER" id="PTHR23028:SF53">
    <property type="entry name" value="ACYL_TRANSF_3 DOMAIN-CONTAINING PROTEIN"/>
    <property type="match status" value="1"/>
</dbReference>
<dbReference type="Pfam" id="PF01757">
    <property type="entry name" value="Acyl_transf_3"/>
    <property type="match status" value="1"/>
</dbReference>
<keyword evidence="1" id="KW-0472">Membrane</keyword>
<dbReference type="Proteomes" id="UP000295260">
    <property type="component" value="Unassembled WGS sequence"/>
</dbReference>